<dbReference type="InterPro" id="IPR015424">
    <property type="entry name" value="PyrdxlP-dep_Trfase"/>
</dbReference>
<sequence>MRFFDTWRDTMASKTLDGQRLAYNDRVARLRKSEYPMLKGITYLDHGGTTLTSKTLLHVFAKEMQTTLLANPHSDAANPSASSSIIAETRTKVLQFFNADPDHFDIVFTANATAAVKLVMDCLSGSEHGFDYYYHLNCHTSLVGVRELARRSHCFATDGETQEWLGGLRQPFEPCDDDRTTLFAYPAQSNMNGQRLPLHWGHQPRKSGIHPDTYTLLDAAAFVSTSPLDLSDHATAPDFVALSFYKIFGFPDLGALLVRKASAHVMGNRKYFGGGTTEMMTCLEEKPWVVRKEASLHARLEDGTIAIRSILALRCALDNHRRLYGSMEDVSQHTGWLGKILYERLGALNHSNGIPVCHFYKATASTYADPKTQGATIAMNIRRSDGSWIGPYAVGAMLRRYGIHVRSGSLCNPAGMALALNLSPFDVRMAYAEGFRCNQQDDVRQGEVLFGMVRVTLGAMSTLEDVEKLASCVERELVDQDCVRKDSSVINGDTETGEDSKPTIMSYEEQKKLSMTPAPNNRRRMAKKWKVVGNCFFRFGSSGRC</sequence>
<dbReference type="InterPro" id="IPR015421">
    <property type="entry name" value="PyrdxlP-dep_Trfase_major"/>
</dbReference>
<evidence type="ECO:0000313" key="3">
    <source>
        <dbReference type="Proteomes" id="UP000663193"/>
    </source>
</evidence>
<protein>
    <recommendedName>
        <fullName evidence="1">Aminotransferase class V domain-containing protein</fullName>
    </recommendedName>
</protein>
<dbReference type="VEuPathDB" id="FungiDB:JI435_088680"/>
<dbReference type="EMBL" id="CP069029">
    <property type="protein sequence ID" value="QRC97350.1"/>
    <property type="molecule type" value="Genomic_DNA"/>
</dbReference>
<evidence type="ECO:0000313" key="2">
    <source>
        <dbReference type="EMBL" id="QRC97350.1"/>
    </source>
</evidence>
<dbReference type="AlphaFoldDB" id="A0A7U2HZ74"/>
<gene>
    <name evidence="2" type="ORF">JI435_088680</name>
</gene>
<dbReference type="InterPro" id="IPR000192">
    <property type="entry name" value="Aminotrans_V_dom"/>
</dbReference>
<dbReference type="Gene3D" id="3.40.640.10">
    <property type="entry name" value="Type I PLP-dependent aspartate aminotransferase-like (Major domain)"/>
    <property type="match status" value="1"/>
</dbReference>
<reference evidence="3" key="1">
    <citation type="journal article" date="2021" name="BMC Genomics">
        <title>Chromosome-level genome assembly and manually-curated proteome of model necrotroph Parastagonospora nodorum Sn15 reveals a genome-wide trove of candidate effector homologs, and redundancy of virulence-related functions within an accessory chromosome.</title>
        <authorList>
            <person name="Bertazzoni S."/>
            <person name="Jones D.A.B."/>
            <person name="Phan H.T."/>
            <person name="Tan K.-C."/>
            <person name="Hane J.K."/>
        </authorList>
    </citation>
    <scope>NUCLEOTIDE SEQUENCE [LARGE SCALE GENOMIC DNA]</scope>
    <source>
        <strain evidence="3">SN15 / ATCC MYA-4574 / FGSC 10173)</strain>
    </source>
</reference>
<dbReference type="Pfam" id="PF00266">
    <property type="entry name" value="Aminotran_5"/>
    <property type="match status" value="1"/>
</dbReference>
<dbReference type="SUPFAM" id="SSF53383">
    <property type="entry name" value="PLP-dependent transferases"/>
    <property type="match status" value="1"/>
</dbReference>
<dbReference type="Proteomes" id="UP000663193">
    <property type="component" value="Chromosome 7"/>
</dbReference>
<accession>A0A7U2HZ74</accession>
<proteinExistence type="predicted"/>
<feature type="domain" description="Aminotransferase class V" evidence="1">
    <location>
        <begin position="42"/>
        <end position="469"/>
    </location>
</feature>
<evidence type="ECO:0000259" key="1">
    <source>
        <dbReference type="Pfam" id="PF00266"/>
    </source>
</evidence>
<dbReference type="OrthoDB" id="10264306at2759"/>
<name>A0A7U2HZ74_PHANO</name>
<organism evidence="2 3">
    <name type="scientific">Phaeosphaeria nodorum (strain SN15 / ATCC MYA-4574 / FGSC 10173)</name>
    <name type="common">Glume blotch fungus</name>
    <name type="synonym">Parastagonospora nodorum</name>
    <dbReference type="NCBI Taxonomy" id="321614"/>
    <lineage>
        <taxon>Eukaryota</taxon>
        <taxon>Fungi</taxon>
        <taxon>Dikarya</taxon>
        <taxon>Ascomycota</taxon>
        <taxon>Pezizomycotina</taxon>
        <taxon>Dothideomycetes</taxon>
        <taxon>Pleosporomycetidae</taxon>
        <taxon>Pleosporales</taxon>
        <taxon>Pleosporineae</taxon>
        <taxon>Phaeosphaeriaceae</taxon>
        <taxon>Parastagonospora</taxon>
    </lineage>
</organism>
<keyword evidence="3" id="KW-1185">Reference proteome</keyword>
<dbReference type="PANTHER" id="PTHR14237:SF80">
    <property type="entry name" value="MOLYBDENUM COFACTOR SULFURASE"/>
    <property type="match status" value="1"/>
</dbReference>
<dbReference type="PANTHER" id="PTHR14237">
    <property type="entry name" value="MOLYBDOPTERIN COFACTOR SULFURASE MOSC"/>
    <property type="match status" value="1"/>
</dbReference>